<dbReference type="GeneID" id="106746053"/>
<evidence type="ECO:0000313" key="8">
    <source>
        <dbReference type="RefSeq" id="XP_014477692.1"/>
    </source>
</evidence>
<sequence length="244" mass="28151">MGRICCISGCTSGRDAPSHQIPKNPELFKKWKSMIYSEKIQHLTDEQISKCVVCYRHFANEDYLVTYKVRKLKRGVPPSLNLPNRPIQRELISESDTNVNISTEITSTIKTEETFVPGLFEDLPETLEPPLLKQPSTLQVISEVDQQLDMSMNQTSLTVYKTSHRSRIMTRKQTRLTEKQLILLKCKKQAEIYTKTPTIQKLLSSLTATKKSFLQNNIRRSKYFPRTYIKLYHDIAKAKALGQL</sequence>
<reference evidence="8" key="1">
    <citation type="submission" date="2025-08" db="UniProtKB">
        <authorList>
            <consortium name="RefSeq"/>
        </authorList>
    </citation>
    <scope>IDENTIFICATION</scope>
</reference>
<evidence type="ECO:0000256" key="4">
    <source>
        <dbReference type="ARBA" id="ARBA00023125"/>
    </source>
</evidence>
<dbReference type="AlphaFoldDB" id="A0A6P3XHJ8"/>
<dbReference type="SMART" id="SM00980">
    <property type="entry name" value="THAP"/>
    <property type="match status" value="1"/>
</dbReference>
<keyword evidence="4 5" id="KW-0238">DNA-binding</keyword>
<dbReference type="Pfam" id="PF05485">
    <property type="entry name" value="THAP"/>
    <property type="match status" value="1"/>
</dbReference>
<evidence type="ECO:0000259" key="6">
    <source>
        <dbReference type="PROSITE" id="PS50950"/>
    </source>
</evidence>
<evidence type="ECO:0000256" key="2">
    <source>
        <dbReference type="ARBA" id="ARBA00022771"/>
    </source>
</evidence>
<accession>A0A6P3XHJ8</accession>
<keyword evidence="1" id="KW-0479">Metal-binding</keyword>
<dbReference type="OrthoDB" id="7552133at2759"/>
<dbReference type="GO" id="GO:0008270">
    <property type="term" value="F:zinc ion binding"/>
    <property type="evidence" value="ECO:0007669"/>
    <property type="project" value="UniProtKB-KW"/>
</dbReference>
<gene>
    <name evidence="8" type="primary">LOC106746053</name>
</gene>
<evidence type="ECO:0000313" key="7">
    <source>
        <dbReference type="Proteomes" id="UP000515204"/>
    </source>
</evidence>
<keyword evidence="7" id="KW-1185">Reference proteome</keyword>
<dbReference type="PROSITE" id="PS50950">
    <property type="entry name" value="ZF_THAP"/>
    <property type="match status" value="1"/>
</dbReference>
<name>A0A6P3XHJ8_DINQU</name>
<evidence type="ECO:0000256" key="5">
    <source>
        <dbReference type="PROSITE-ProRule" id="PRU00309"/>
    </source>
</evidence>
<keyword evidence="2 5" id="KW-0863">Zinc-finger</keyword>
<feature type="domain" description="THAP-type" evidence="6">
    <location>
        <begin position="1"/>
        <end position="81"/>
    </location>
</feature>
<protein>
    <submittedName>
        <fullName evidence="8">Uncharacterized protein LOC106746053 isoform X1</fullName>
    </submittedName>
</protein>
<dbReference type="GO" id="GO:0003677">
    <property type="term" value="F:DNA binding"/>
    <property type="evidence" value="ECO:0007669"/>
    <property type="project" value="UniProtKB-UniRule"/>
</dbReference>
<evidence type="ECO:0000256" key="1">
    <source>
        <dbReference type="ARBA" id="ARBA00022723"/>
    </source>
</evidence>
<dbReference type="SUPFAM" id="SSF57716">
    <property type="entry name" value="Glucocorticoid receptor-like (DNA-binding domain)"/>
    <property type="match status" value="1"/>
</dbReference>
<dbReference type="KEGG" id="dqu:106746053"/>
<dbReference type="Proteomes" id="UP000515204">
    <property type="component" value="Unplaced"/>
</dbReference>
<keyword evidence="3" id="KW-0862">Zinc</keyword>
<dbReference type="RefSeq" id="XP_014477692.1">
    <property type="nucleotide sequence ID" value="XM_014622206.1"/>
</dbReference>
<dbReference type="InterPro" id="IPR006612">
    <property type="entry name" value="THAP_Znf"/>
</dbReference>
<proteinExistence type="predicted"/>
<organism evidence="7 8">
    <name type="scientific">Dinoponera quadriceps</name>
    <name type="common">South American ant</name>
    <dbReference type="NCBI Taxonomy" id="609295"/>
    <lineage>
        <taxon>Eukaryota</taxon>
        <taxon>Metazoa</taxon>
        <taxon>Ecdysozoa</taxon>
        <taxon>Arthropoda</taxon>
        <taxon>Hexapoda</taxon>
        <taxon>Insecta</taxon>
        <taxon>Pterygota</taxon>
        <taxon>Neoptera</taxon>
        <taxon>Endopterygota</taxon>
        <taxon>Hymenoptera</taxon>
        <taxon>Apocrita</taxon>
        <taxon>Aculeata</taxon>
        <taxon>Formicoidea</taxon>
        <taxon>Formicidae</taxon>
        <taxon>Ponerinae</taxon>
        <taxon>Ponerini</taxon>
        <taxon>Dinoponera</taxon>
    </lineage>
</organism>
<evidence type="ECO:0000256" key="3">
    <source>
        <dbReference type="ARBA" id="ARBA00022833"/>
    </source>
</evidence>